<evidence type="ECO:0000313" key="3">
    <source>
        <dbReference type="EMBL" id="GAA2213941.1"/>
    </source>
</evidence>
<keyword evidence="2" id="KW-0732">Signal</keyword>
<sequence length="342" mass="36587">MTCVPRSFPSLARTLAIIGLLALTGCTLPAGPPPMPPTGVYDHDTAGENSRAEPAPGSGTSGALTRPLTAAGWFCAQARSNADGRALWCRIGRRDASDTVSAQAAHFLLDSRDRLAWAWFPPADQDAAGHVTAAATSALGTIWTGAPERIRQEIDDHTRETHEIPSAVAWRDEHADYHFSDLDGLIVTAGDAAVRRWPSGGEHYATTMSSAVRDLLAGGYDCHYPPQTNCNRVQSNGYFEVTLREDQIITARFGIGSLIEAGRQRHPLSQEFPHGLTFLTDAVRGPVTERLEQSRREGTSFAGIVAGTVVIIDADRGAVDGDDLVAYLRVQIGAPLAATLPL</sequence>
<keyword evidence="4" id="KW-1185">Reference proteome</keyword>
<evidence type="ECO:0000313" key="4">
    <source>
        <dbReference type="Proteomes" id="UP001499843"/>
    </source>
</evidence>
<accession>A0ABP5PQL3</accession>
<feature type="signal peptide" evidence="2">
    <location>
        <begin position="1"/>
        <end position="30"/>
    </location>
</feature>
<proteinExistence type="predicted"/>
<evidence type="ECO:0000256" key="1">
    <source>
        <dbReference type="SAM" id="MobiDB-lite"/>
    </source>
</evidence>
<comment type="caution">
    <text evidence="3">The sequence shown here is derived from an EMBL/GenBank/DDBJ whole genome shotgun (WGS) entry which is preliminary data.</text>
</comment>
<protein>
    <submittedName>
        <fullName evidence="3">Uncharacterized protein</fullName>
    </submittedName>
</protein>
<feature type="region of interest" description="Disordered" evidence="1">
    <location>
        <begin position="34"/>
        <end position="61"/>
    </location>
</feature>
<name>A0ABP5PQL3_9ACTN</name>
<dbReference type="PROSITE" id="PS51257">
    <property type="entry name" value="PROKAR_LIPOPROTEIN"/>
    <property type="match status" value="1"/>
</dbReference>
<feature type="chain" id="PRO_5045943157" evidence="2">
    <location>
        <begin position="31"/>
        <end position="342"/>
    </location>
</feature>
<gene>
    <name evidence="3" type="ORF">GCM10009850_094050</name>
</gene>
<evidence type="ECO:0000256" key="2">
    <source>
        <dbReference type="SAM" id="SignalP"/>
    </source>
</evidence>
<organism evidence="3 4">
    <name type="scientific">Nonomuraea monospora</name>
    <dbReference type="NCBI Taxonomy" id="568818"/>
    <lineage>
        <taxon>Bacteria</taxon>
        <taxon>Bacillati</taxon>
        <taxon>Actinomycetota</taxon>
        <taxon>Actinomycetes</taxon>
        <taxon>Streptosporangiales</taxon>
        <taxon>Streptosporangiaceae</taxon>
        <taxon>Nonomuraea</taxon>
    </lineage>
</organism>
<dbReference type="Proteomes" id="UP001499843">
    <property type="component" value="Unassembled WGS sequence"/>
</dbReference>
<dbReference type="EMBL" id="BAAAQX010000037">
    <property type="protein sequence ID" value="GAA2213941.1"/>
    <property type="molecule type" value="Genomic_DNA"/>
</dbReference>
<reference evidence="4" key="1">
    <citation type="journal article" date="2019" name="Int. J. Syst. Evol. Microbiol.">
        <title>The Global Catalogue of Microorganisms (GCM) 10K type strain sequencing project: providing services to taxonomists for standard genome sequencing and annotation.</title>
        <authorList>
            <consortium name="The Broad Institute Genomics Platform"/>
            <consortium name="The Broad Institute Genome Sequencing Center for Infectious Disease"/>
            <person name="Wu L."/>
            <person name="Ma J."/>
        </authorList>
    </citation>
    <scope>NUCLEOTIDE SEQUENCE [LARGE SCALE GENOMIC DNA]</scope>
    <source>
        <strain evidence="4">JCM 16114</strain>
    </source>
</reference>